<dbReference type="InterPro" id="IPR003737">
    <property type="entry name" value="GlcNAc_PI_deacetylase-related"/>
</dbReference>
<dbReference type="Gene3D" id="3.40.50.10320">
    <property type="entry name" value="LmbE-like"/>
    <property type="match status" value="1"/>
</dbReference>
<dbReference type="PANTHER" id="PTHR12993:SF11">
    <property type="entry name" value="N-ACETYLGLUCOSAMINYL-PHOSPHATIDYLINOSITOL DE-N-ACETYLASE"/>
    <property type="match status" value="1"/>
</dbReference>
<gene>
    <name evidence="1" type="ORF">METZ01_LOCUS114547</name>
</gene>
<dbReference type="Pfam" id="PF02585">
    <property type="entry name" value="PIG-L"/>
    <property type="match status" value="1"/>
</dbReference>
<dbReference type="InterPro" id="IPR024078">
    <property type="entry name" value="LmbE-like_dom_sf"/>
</dbReference>
<dbReference type="AlphaFoldDB" id="A0A381XBU0"/>
<organism evidence="1">
    <name type="scientific">marine metagenome</name>
    <dbReference type="NCBI Taxonomy" id="408172"/>
    <lineage>
        <taxon>unclassified sequences</taxon>
        <taxon>metagenomes</taxon>
        <taxon>ecological metagenomes</taxon>
    </lineage>
</organism>
<protein>
    <recommendedName>
        <fullName evidence="2">PIG-L family deacetylase</fullName>
    </recommendedName>
</protein>
<evidence type="ECO:0000313" key="1">
    <source>
        <dbReference type="EMBL" id="SVA61693.1"/>
    </source>
</evidence>
<name>A0A381XBU0_9ZZZZ</name>
<dbReference type="GO" id="GO:0016811">
    <property type="term" value="F:hydrolase activity, acting on carbon-nitrogen (but not peptide) bonds, in linear amides"/>
    <property type="evidence" value="ECO:0007669"/>
    <property type="project" value="TreeGrafter"/>
</dbReference>
<dbReference type="EMBL" id="UINC01014473">
    <property type="protein sequence ID" value="SVA61693.1"/>
    <property type="molecule type" value="Genomic_DNA"/>
</dbReference>
<accession>A0A381XBU0</accession>
<evidence type="ECO:0008006" key="2">
    <source>
        <dbReference type="Google" id="ProtNLM"/>
    </source>
</evidence>
<proteinExistence type="predicted"/>
<dbReference type="SUPFAM" id="SSF102588">
    <property type="entry name" value="LmbE-like"/>
    <property type="match status" value="1"/>
</dbReference>
<sequence length="219" mass="24549">MVKWIKKGGEVHVITATGGEEGTLGTGQIVIKRDDLARVRELELKKNLALYGANPPFMLRYRDKDLNKEDTGILSTKVLDIMHTVEPDVIVTFGPSGISSHPDHIAIHKATVVAYRNYKDAVSKPDKPILLYPAIPSDIADLYGLELSEEEKQMDIVIDIAETIALKIQGLKNYRSQEDAQEFAERLSQRDDSTEGFAVSRESDHNWQNSKIVSYLRSL</sequence>
<reference evidence="1" key="1">
    <citation type="submission" date="2018-05" db="EMBL/GenBank/DDBJ databases">
        <authorList>
            <person name="Lanie J.A."/>
            <person name="Ng W.-L."/>
            <person name="Kazmierczak K.M."/>
            <person name="Andrzejewski T.M."/>
            <person name="Davidsen T.M."/>
            <person name="Wayne K.J."/>
            <person name="Tettelin H."/>
            <person name="Glass J.I."/>
            <person name="Rusch D."/>
            <person name="Podicherti R."/>
            <person name="Tsui H.-C.T."/>
            <person name="Winkler M.E."/>
        </authorList>
    </citation>
    <scope>NUCLEOTIDE SEQUENCE</scope>
</reference>
<dbReference type="PANTHER" id="PTHR12993">
    <property type="entry name" value="N-ACETYLGLUCOSAMINYL-PHOSPHATIDYLINOSITOL DE-N-ACETYLASE-RELATED"/>
    <property type="match status" value="1"/>
</dbReference>